<name>A0AAV7JB79_9METZ</name>
<evidence type="ECO:0000313" key="2">
    <source>
        <dbReference type="Proteomes" id="UP001165289"/>
    </source>
</evidence>
<comment type="caution">
    <text evidence="1">The sequence shown here is derived from an EMBL/GenBank/DDBJ whole genome shotgun (WGS) entry which is preliminary data.</text>
</comment>
<proteinExistence type="predicted"/>
<evidence type="ECO:0000313" key="1">
    <source>
        <dbReference type="EMBL" id="KAI6645963.1"/>
    </source>
</evidence>
<sequence length="151" mass="18321">MELLDTDCIVESIWPWLGNYDNEALPIYQQETGYNNKDIRMVLKNNWSVSKFKFWPELVDKEKLVNIDLTQFYEMCHYSQLNLYEIECIKDMRRKAQKCRSSLKSQAKMKVTDTNLEKKVGFLYDEKLRLQREKSVLRDEIYHYKYLLEIN</sequence>
<keyword evidence="2" id="KW-1185">Reference proteome</keyword>
<protein>
    <submittedName>
        <fullName evidence="1">Uncharacterized protein</fullName>
    </submittedName>
</protein>
<organism evidence="1 2">
    <name type="scientific">Oopsacas minuta</name>
    <dbReference type="NCBI Taxonomy" id="111878"/>
    <lineage>
        <taxon>Eukaryota</taxon>
        <taxon>Metazoa</taxon>
        <taxon>Porifera</taxon>
        <taxon>Hexactinellida</taxon>
        <taxon>Hexasterophora</taxon>
        <taxon>Lyssacinosida</taxon>
        <taxon>Leucopsacidae</taxon>
        <taxon>Oopsacas</taxon>
    </lineage>
</organism>
<reference evidence="1 2" key="1">
    <citation type="journal article" date="2023" name="BMC Biol.">
        <title>The compact genome of the sponge Oopsacas minuta (Hexactinellida) is lacking key metazoan core genes.</title>
        <authorList>
            <person name="Santini S."/>
            <person name="Schenkelaars Q."/>
            <person name="Jourda C."/>
            <person name="Duchesne M."/>
            <person name="Belahbib H."/>
            <person name="Rocher C."/>
            <person name="Selva M."/>
            <person name="Riesgo A."/>
            <person name="Vervoort M."/>
            <person name="Leys S.P."/>
            <person name="Kodjabachian L."/>
            <person name="Le Bivic A."/>
            <person name="Borchiellini C."/>
            <person name="Claverie J.M."/>
            <person name="Renard E."/>
        </authorList>
    </citation>
    <scope>NUCLEOTIDE SEQUENCE [LARGE SCALE GENOMIC DNA]</scope>
    <source>
        <strain evidence="1">SPO-2</strain>
    </source>
</reference>
<dbReference type="Proteomes" id="UP001165289">
    <property type="component" value="Unassembled WGS sequence"/>
</dbReference>
<dbReference type="AlphaFoldDB" id="A0AAV7JB79"/>
<accession>A0AAV7JB79</accession>
<dbReference type="EMBL" id="JAKMXF010000365">
    <property type="protein sequence ID" value="KAI6645963.1"/>
    <property type="molecule type" value="Genomic_DNA"/>
</dbReference>
<gene>
    <name evidence="1" type="ORF">LOD99_13218</name>
</gene>